<protein>
    <submittedName>
        <fullName evidence="1">Uncharacterized protein</fullName>
    </submittedName>
</protein>
<dbReference type="Gramene" id="RZC67380">
    <property type="protein sequence ID" value="RZC67380"/>
    <property type="gene ID" value="C5167_011063"/>
</dbReference>
<gene>
    <name evidence="1" type="ORF">C5167_011063</name>
</gene>
<reference evidence="1 2" key="1">
    <citation type="journal article" date="2018" name="Science">
        <title>The opium poppy genome and morphinan production.</title>
        <authorList>
            <person name="Guo L."/>
            <person name="Winzer T."/>
            <person name="Yang X."/>
            <person name="Li Y."/>
            <person name="Ning Z."/>
            <person name="He Z."/>
            <person name="Teodor R."/>
            <person name="Lu Y."/>
            <person name="Bowser T.A."/>
            <person name="Graham I.A."/>
            <person name="Ye K."/>
        </authorList>
    </citation>
    <scope>NUCLEOTIDE SEQUENCE [LARGE SCALE GENOMIC DNA]</scope>
    <source>
        <strain evidence="2">cv. HN1</strain>
        <tissue evidence="1">Leaves</tissue>
    </source>
</reference>
<evidence type="ECO:0000313" key="2">
    <source>
        <dbReference type="Proteomes" id="UP000316621"/>
    </source>
</evidence>
<name>A0A4Y7K4V9_PAPSO</name>
<keyword evidence="2" id="KW-1185">Reference proteome</keyword>
<accession>A0A4Y7K4V9</accession>
<evidence type="ECO:0000313" key="1">
    <source>
        <dbReference type="EMBL" id="RZC67380.1"/>
    </source>
</evidence>
<dbReference type="Proteomes" id="UP000316621">
    <property type="component" value="Chromosome 6"/>
</dbReference>
<dbReference type="EMBL" id="CM010720">
    <property type="protein sequence ID" value="RZC67380.1"/>
    <property type="molecule type" value="Genomic_DNA"/>
</dbReference>
<sequence>MMKKKKLSFNSGKKTGDTSIGGWKEIWFIANTNSTRWISETQKVAYRKMSEETIDDVQSV</sequence>
<dbReference type="AlphaFoldDB" id="A0A4Y7K4V9"/>
<organism evidence="1 2">
    <name type="scientific">Papaver somniferum</name>
    <name type="common">Opium poppy</name>
    <dbReference type="NCBI Taxonomy" id="3469"/>
    <lineage>
        <taxon>Eukaryota</taxon>
        <taxon>Viridiplantae</taxon>
        <taxon>Streptophyta</taxon>
        <taxon>Embryophyta</taxon>
        <taxon>Tracheophyta</taxon>
        <taxon>Spermatophyta</taxon>
        <taxon>Magnoliopsida</taxon>
        <taxon>Ranunculales</taxon>
        <taxon>Papaveraceae</taxon>
        <taxon>Papaveroideae</taxon>
        <taxon>Papaver</taxon>
    </lineage>
</organism>
<proteinExistence type="predicted"/>